<dbReference type="InterPro" id="IPR039255">
    <property type="entry name" value="YceD_bac"/>
</dbReference>
<dbReference type="OrthoDB" id="5297600at2"/>
<evidence type="ECO:0000256" key="1">
    <source>
        <dbReference type="ARBA" id="ARBA00002868"/>
    </source>
</evidence>
<evidence type="ECO:0000256" key="5">
    <source>
        <dbReference type="ARBA" id="ARBA00031841"/>
    </source>
</evidence>
<accession>A0A235EYW2</accession>
<evidence type="ECO:0000256" key="6">
    <source>
        <dbReference type="SAM" id="MobiDB-lite"/>
    </source>
</evidence>
<dbReference type="PANTHER" id="PTHR38099:SF1">
    <property type="entry name" value="LARGE RIBOSOMAL RNA SUBUNIT ACCUMULATION PROTEIN YCED"/>
    <property type="match status" value="1"/>
</dbReference>
<keyword evidence="8" id="KW-1185">Reference proteome</keyword>
<protein>
    <recommendedName>
        <fullName evidence="3">Large ribosomal RNA subunit accumulation protein YceD</fullName>
    </recommendedName>
    <alternativeName>
        <fullName evidence="5">23S rRNA accumulation protein YceD</fullName>
    </alternativeName>
</protein>
<comment type="caution">
    <text evidence="7">The sequence shown here is derived from an EMBL/GenBank/DDBJ whole genome shotgun (WGS) entry which is preliminary data.</text>
</comment>
<dbReference type="GO" id="GO:0042254">
    <property type="term" value="P:ribosome biogenesis"/>
    <property type="evidence" value="ECO:0007669"/>
    <property type="project" value="UniProtKB-KW"/>
</dbReference>
<dbReference type="GO" id="GO:0005829">
    <property type="term" value="C:cytosol"/>
    <property type="evidence" value="ECO:0007669"/>
    <property type="project" value="TreeGrafter"/>
</dbReference>
<sequence length="176" mass="18817">MSQQSASSGKIADPFRFAADARTLRGEVAVAKLSRLADSLVSTDGAISWSVEGSMFEGVVSGQSDPRLKLRLDGTLNLRCQRCLGGLDWVLAVETVLQPVRVGQPIPDEELEDDEVDAIEIDGELDLLGLIEDEILLALPIAPRHEQCEAPRGGNGANEESPFAALASLRGSHRAD</sequence>
<evidence type="ECO:0000256" key="4">
    <source>
        <dbReference type="ARBA" id="ARBA00022517"/>
    </source>
</evidence>
<evidence type="ECO:0000256" key="3">
    <source>
        <dbReference type="ARBA" id="ARBA00015716"/>
    </source>
</evidence>
<dbReference type="PANTHER" id="PTHR38099">
    <property type="entry name" value="LARGE RIBOSOMAL RNA SUBUNIT ACCUMULATION PROTEIN YCED"/>
    <property type="match status" value="1"/>
</dbReference>
<proteinExistence type="inferred from homology"/>
<name>A0A235EYW2_9RHOO</name>
<evidence type="ECO:0000256" key="2">
    <source>
        <dbReference type="ARBA" id="ARBA00010740"/>
    </source>
</evidence>
<organism evidence="7 8">
    <name type="scientific">Thauera propionica</name>
    <dbReference type="NCBI Taxonomy" id="2019431"/>
    <lineage>
        <taxon>Bacteria</taxon>
        <taxon>Pseudomonadati</taxon>
        <taxon>Pseudomonadota</taxon>
        <taxon>Betaproteobacteria</taxon>
        <taxon>Rhodocyclales</taxon>
        <taxon>Zoogloeaceae</taxon>
        <taxon>Thauera</taxon>
    </lineage>
</organism>
<dbReference type="Pfam" id="PF02620">
    <property type="entry name" value="YceD"/>
    <property type="match status" value="1"/>
</dbReference>
<dbReference type="Proteomes" id="UP000215181">
    <property type="component" value="Unassembled WGS sequence"/>
</dbReference>
<dbReference type="EMBL" id="NOIH01000008">
    <property type="protein sequence ID" value="OYD54232.1"/>
    <property type="molecule type" value="Genomic_DNA"/>
</dbReference>
<evidence type="ECO:0000313" key="8">
    <source>
        <dbReference type="Proteomes" id="UP000215181"/>
    </source>
</evidence>
<reference evidence="7 8" key="1">
    <citation type="submission" date="2017-07" db="EMBL/GenBank/DDBJ databases">
        <title>Thauera sp. KNDSS-Mac4 genome sequence and assembly.</title>
        <authorList>
            <person name="Mayilraj S."/>
        </authorList>
    </citation>
    <scope>NUCLEOTIDE SEQUENCE [LARGE SCALE GENOMIC DNA]</scope>
    <source>
        <strain evidence="7 8">KNDSS-Mac4</strain>
    </source>
</reference>
<feature type="region of interest" description="Disordered" evidence="6">
    <location>
        <begin position="147"/>
        <end position="176"/>
    </location>
</feature>
<gene>
    <name evidence="7" type="ORF">CGK74_08545</name>
</gene>
<evidence type="ECO:0000313" key="7">
    <source>
        <dbReference type="EMBL" id="OYD54232.1"/>
    </source>
</evidence>
<dbReference type="InterPro" id="IPR003772">
    <property type="entry name" value="YceD"/>
</dbReference>
<dbReference type="AlphaFoldDB" id="A0A235EYW2"/>
<comment type="similarity">
    <text evidence="2">Belongs to the DUF177 domain family.</text>
</comment>
<comment type="function">
    <text evidence="1">Plays a role in synthesis, processing and/or stability of 23S rRNA.</text>
</comment>
<keyword evidence="4" id="KW-0690">Ribosome biogenesis</keyword>
<dbReference type="RefSeq" id="WP_094268074.1">
    <property type="nucleotide sequence ID" value="NZ_NOIH01000008.1"/>
</dbReference>